<feature type="region of interest" description="Disordered" evidence="1">
    <location>
        <begin position="20"/>
        <end position="87"/>
    </location>
</feature>
<reference evidence="2" key="1">
    <citation type="submission" date="2020-11" db="EMBL/GenBank/DDBJ databases">
        <authorList>
            <consortium name="DOE Joint Genome Institute"/>
            <person name="Ahrendt S."/>
            <person name="Riley R."/>
            <person name="Andreopoulos W."/>
            <person name="Labutti K."/>
            <person name="Pangilinan J."/>
            <person name="Ruiz-Duenas F.J."/>
            <person name="Barrasa J.M."/>
            <person name="Sanchez-Garcia M."/>
            <person name="Camarero S."/>
            <person name="Miyauchi S."/>
            <person name="Serrano A."/>
            <person name="Linde D."/>
            <person name="Babiker R."/>
            <person name="Drula E."/>
            <person name="Ayuso-Fernandez I."/>
            <person name="Pacheco R."/>
            <person name="Padilla G."/>
            <person name="Ferreira P."/>
            <person name="Barriuso J."/>
            <person name="Kellner H."/>
            <person name="Castanera R."/>
            <person name="Alfaro M."/>
            <person name="Ramirez L."/>
            <person name="Pisabarro A.G."/>
            <person name="Kuo A."/>
            <person name="Tritt A."/>
            <person name="Lipzen A."/>
            <person name="He G."/>
            <person name="Yan M."/>
            <person name="Ng V."/>
            <person name="Cullen D."/>
            <person name="Martin F."/>
            <person name="Rosso M.-N."/>
            <person name="Henrissat B."/>
            <person name="Hibbett D."/>
            <person name="Martinez A.T."/>
            <person name="Grigoriev I.V."/>
        </authorList>
    </citation>
    <scope>NUCLEOTIDE SEQUENCE</scope>
    <source>
        <strain evidence="2">CBS 247.69</strain>
    </source>
</reference>
<sequence length="676" mass="73121">MNSSTVSSFFSRDVFLKRQARTSRKQAAAPKPCPSSSLKSKPLHIIIEEDDESRTSFSTSSRSTSPMYSPSTSTGGSQTLGVKAKRRHANVTVSDIRVARAALVHNDNDISEQNSLLSAPRPAPRPPTSAASSSPVPSPDSFNLTFTDISLRFPHPPIPTPSSKSFENRRPGFESPTPSMSTSSASTSPDTRSTILPMTPSSSDDEFPSYYSSPLPTFNPRRASIKPLVITKINSSPASDDSDSSSPATRIRPFKGASERIAPLSPITSDEPSSDSEESDSEWYNREFSQILSMCSPIPVNFPRQTRPDSMAMTDLPPSPSPAPRTLSPSERYPSAQLDPAFPRRRRSRVSIPKYPPPPVPPIPAHLRSPSTSSIPPSPPSSIKSRQRCNALSVTPPPVRRPPPRSSIPADCVFVDESYAFSDDSGSAFSFSLYEDPAVTPSVDSPTSFYSQPSPAPSPFPSSFPSSPASLSSPDADVEFDFPVDEIEFDIDLDHSMMLPLSLPTSPIDLETDIAHGLEALRTENRAVERRQLTDAEMFTTGVDPSMAQDVQRTLRSKWSSSTLASIHEEQAHRGTSAKLRSYFTGAPILVKGRGSRKGSGSVPPTPLSPSKRFRHMRRESEVTVIGFGQGQGVKRRGSVTPSVSDDGSEESASSSSSAGLRRKPIPVEMFLRTGA</sequence>
<feature type="compositionally biased region" description="Acidic residues" evidence="1">
    <location>
        <begin position="272"/>
        <end position="281"/>
    </location>
</feature>
<feature type="compositionally biased region" description="Low complexity" evidence="1">
    <location>
        <begin position="651"/>
        <end position="660"/>
    </location>
</feature>
<feature type="region of interest" description="Disordered" evidence="1">
    <location>
        <begin position="234"/>
        <end position="285"/>
    </location>
</feature>
<name>A0A9P5YAG9_9AGAR</name>
<feature type="compositionally biased region" description="Low complexity" evidence="1">
    <location>
        <begin position="235"/>
        <end position="248"/>
    </location>
</feature>
<accession>A0A9P5YAG9</accession>
<feature type="region of interest" description="Disordered" evidence="1">
    <location>
        <begin position="442"/>
        <end position="472"/>
    </location>
</feature>
<evidence type="ECO:0000313" key="2">
    <source>
        <dbReference type="EMBL" id="KAF9465104.1"/>
    </source>
</evidence>
<feature type="region of interest" description="Disordered" evidence="1">
    <location>
        <begin position="591"/>
        <end position="614"/>
    </location>
</feature>
<organism evidence="2 3">
    <name type="scientific">Collybia nuda</name>
    <dbReference type="NCBI Taxonomy" id="64659"/>
    <lineage>
        <taxon>Eukaryota</taxon>
        <taxon>Fungi</taxon>
        <taxon>Dikarya</taxon>
        <taxon>Basidiomycota</taxon>
        <taxon>Agaricomycotina</taxon>
        <taxon>Agaricomycetes</taxon>
        <taxon>Agaricomycetidae</taxon>
        <taxon>Agaricales</taxon>
        <taxon>Tricholomatineae</taxon>
        <taxon>Clitocybaceae</taxon>
        <taxon>Collybia</taxon>
    </lineage>
</organism>
<proteinExistence type="predicted"/>
<gene>
    <name evidence="2" type="ORF">BDZ94DRAFT_1320456</name>
</gene>
<feature type="compositionally biased region" description="Low complexity" evidence="1">
    <location>
        <begin position="55"/>
        <end position="77"/>
    </location>
</feature>
<feature type="region of interest" description="Disordered" evidence="1">
    <location>
        <begin position="111"/>
        <end position="208"/>
    </location>
</feature>
<dbReference type="Proteomes" id="UP000807353">
    <property type="component" value="Unassembled WGS sequence"/>
</dbReference>
<feature type="compositionally biased region" description="Pro residues" evidence="1">
    <location>
        <begin position="354"/>
        <end position="364"/>
    </location>
</feature>
<dbReference type="OrthoDB" id="2692698at2759"/>
<dbReference type="EMBL" id="MU150249">
    <property type="protein sequence ID" value="KAF9465104.1"/>
    <property type="molecule type" value="Genomic_DNA"/>
</dbReference>
<feature type="region of interest" description="Disordered" evidence="1">
    <location>
        <begin position="297"/>
        <end position="406"/>
    </location>
</feature>
<feature type="compositionally biased region" description="Low complexity" evidence="1">
    <location>
        <begin position="25"/>
        <end position="40"/>
    </location>
</feature>
<evidence type="ECO:0000256" key="1">
    <source>
        <dbReference type="SAM" id="MobiDB-lite"/>
    </source>
</evidence>
<feature type="compositionally biased region" description="Low complexity" evidence="1">
    <location>
        <begin position="463"/>
        <end position="472"/>
    </location>
</feature>
<feature type="compositionally biased region" description="Low complexity" evidence="1">
    <location>
        <begin position="128"/>
        <end position="141"/>
    </location>
</feature>
<feature type="compositionally biased region" description="Pro residues" evidence="1">
    <location>
        <begin position="395"/>
        <end position="406"/>
    </location>
</feature>
<feature type="region of interest" description="Disordered" evidence="1">
    <location>
        <begin position="627"/>
        <end position="676"/>
    </location>
</feature>
<feature type="compositionally biased region" description="Low complexity" evidence="1">
    <location>
        <begin position="175"/>
        <end position="194"/>
    </location>
</feature>
<keyword evidence="3" id="KW-1185">Reference proteome</keyword>
<evidence type="ECO:0000313" key="3">
    <source>
        <dbReference type="Proteomes" id="UP000807353"/>
    </source>
</evidence>
<dbReference type="AlphaFoldDB" id="A0A9P5YAG9"/>
<protein>
    <submittedName>
        <fullName evidence="2">Uncharacterized protein</fullName>
    </submittedName>
</protein>
<comment type="caution">
    <text evidence="2">The sequence shown here is derived from an EMBL/GenBank/DDBJ whole genome shotgun (WGS) entry which is preliminary data.</text>
</comment>